<evidence type="ECO:0000256" key="5">
    <source>
        <dbReference type="ARBA" id="ARBA00038359"/>
    </source>
</evidence>
<comment type="caution">
    <text evidence="8">The sequence shown here is derived from an EMBL/GenBank/DDBJ whole genome shotgun (WGS) entry which is preliminary data.</text>
</comment>
<evidence type="ECO:0000256" key="2">
    <source>
        <dbReference type="ARBA" id="ARBA00022692"/>
    </source>
</evidence>
<dbReference type="PANTHER" id="PTHR33048">
    <property type="entry name" value="PTH11-LIKE INTEGRAL MEMBRANE PROTEIN (AFU_ORTHOLOGUE AFUA_5G11245)"/>
    <property type="match status" value="1"/>
</dbReference>
<dbReference type="Pfam" id="PF20684">
    <property type="entry name" value="Fung_rhodopsin"/>
    <property type="match status" value="1"/>
</dbReference>
<keyword evidence="4 6" id="KW-0472">Membrane</keyword>
<comment type="subcellular location">
    <subcellularLocation>
        <location evidence="1">Membrane</location>
        <topology evidence="1">Multi-pass membrane protein</topology>
    </subcellularLocation>
</comment>
<evidence type="ECO:0000256" key="4">
    <source>
        <dbReference type="ARBA" id="ARBA00023136"/>
    </source>
</evidence>
<feature type="domain" description="Rhodopsin" evidence="7">
    <location>
        <begin position="26"/>
        <end position="232"/>
    </location>
</feature>
<dbReference type="GO" id="GO:0016020">
    <property type="term" value="C:membrane"/>
    <property type="evidence" value="ECO:0007669"/>
    <property type="project" value="UniProtKB-SubCell"/>
</dbReference>
<dbReference type="InterPro" id="IPR049326">
    <property type="entry name" value="Rhodopsin_dom_fungi"/>
</dbReference>
<organism evidence="8 9">
    <name type="scientific">Macrolepiota fuliginosa MF-IS2</name>
    <dbReference type="NCBI Taxonomy" id="1400762"/>
    <lineage>
        <taxon>Eukaryota</taxon>
        <taxon>Fungi</taxon>
        <taxon>Dikarya</taxon>
        <taxon>Basidiomycota</taxon>
        <taxon>Agaricomycotina</taxon>
        <taxon>Agaricomycetes</taxon>
        <taxon>Agaricomycetidae</taxon>
        <taxon>Agaricales</taxon>
        <taxon>Agaricineae</taxon>
        <taxon>Agaricaceae</taxon>
        <taxon>Macrolepiota</taxon>
    </lineage>
</organism>
<keyword evidence="3 6" id="KW-1133">Transmembrane helix</keyword>
<dbReference type="InterPro" id="IPR052337">
    <property type="entry name" value="SAT4-like"/>
</dbReference>
<dbReference type="Proteomes" id="UP000807342">
    <property type="component" value="Unassembled WGS sequence"/>
</dbReference>
<gene>
    <name evidence="8" type="ORF">P691DRAFT_717461</name>
</gene>
<comment type="similarity">
    <text evidence="5">Belongs to the SAT4 family.</text>
</comment>
<name>A0A9P5XPM0_9AGAR</name>
<feature type="transmembrane region" description="Helical" evidence="6">
    <location>
        <begin position="6"/>
        <end position="29"/>
    </location>
</feature>
<evidence type="ECO:0000256" key="1">
    <source>
        <dbReference type="ARBA" id="ARBA00004141"/>
    </source>
</evidence>
<dbReference type="OrthoDB" id="444631at2759"/>
<evidence type="ECO:0000313" key="8">
    <source>
        <dbReference type="EMBL" id="KAF9454424.1"/>
    </source>
</evidence>
<accession>A0A9P5XPM0</accession>
<protein>
    <recommendedName>
        <fullName evidence="7">Rhodopsin domain-containing protein</fullName>
    </recommendedName>
</protein>
<sequence>MLSPLVQLRVACGVCAGVAVGTTAFRLLVRFRKNRLWIDDILAAFSMCALTTQLVAIFLTPNQRNGVARYYLIATMFYAAIWSARLSIMFAVIRIARTLQPTRFLYFIAALFLLTWIILTVQVFWECEPNPSWKRMKMPQCTLSRGVPIIQIVTDVLSDSSLLVVTSRLFLIFQEKKLRWRLTVIFGTCIITTVVSFVHAAYLIEAKGITILTAAVVEDSTSLIVCNIPVIVTAIIKLRKQDTLPSSPDDLPNFCVPGTPVSETRPISATLIISGSGSHKYSP</sequence>
<evidence type="ECO:0000259" key="7">
    <source>
        <dbReference type="Pfam" id="PF20684"/>
    </source>
</evidence>
<feature type="transmembrane region" description="Helical" evidence="6">
    <location>
        <begin position="41"/>
        <end position="59"/>
    </location>
</feature>
<dbReference type="AlphaFoldDB" id="A0A9P5XPM0"/>
<evidence type="ECO:0000256" key="6">
    <source>
        <dbReference type="SAM" id="Phobius"/>
    </source>
</evidence>
<evidence type="ECO:0000313" key="9">
    <source>
        <dbReference type="Proteomes" id="UP000807342"/>
    </source>
</evidence>
<reference evidence="8" key="1">
    <citation type="submission" date="2020-11" db="EMBL/GenBank/DDBJ databases">
        <authorList>
            <consortium name="DOE Joint Genome Institute"/>
            <person name="Ahrendt S."/>
            <person name="Riley R."/>
            <person name="Andreopoulos W."/>
            <person name="Labutti K."/>
            <person name="Pangilinan J."/>
            <person name="Ruiz-Duenas F.J."/>
            <person name="Barrasa J.M."/>
            <person name="Sanchez-Garcia M."/>
            <person name="Camarero S."/>
            <person name="Miyauchi S."/>
            <person name="Serrano A."/>
            <person name="Linde D."/>
            <person name="Babiker R."/>
            <person name="Drula E."/>
            <person name="Ayuso-Fernandez I."/>
            <person name="Pacheco R."/>
            <person name="Padilla G."/>
            <person name="Ferreira P."/>
            <person name="Barriuso J."/>
            <person name="Kellner H."/>
            <person name="Castanera R."/>
            <person name="Alfaro M."/>
            <person name="Ramirez L."/>
            <person name="Pisabarro A.G."/>
            <person name="Kuo A."/>
            <person name="Tritt A."/>
            <person name="Lipzen A."/>
            <person name="He G."/>
            <person name="Yan M."/>
            <person name="Ng V."/>
            <person name="Cullen D."/>
            <person name="Martin F."/>
            <person name="Rosso M.-N."/>
            <person name="Henrissat B."/>
            <person name="Hibbett D."/>
            <person name="Martinez A.T."/>
            <person name="Grigoriev I.V."/>
        </authorList>
    </citation>
    <scope>NUCLEOTIDE SEQUENCE</scope>
    <source>
        <strain evidence="8">MF-IS2</strain>
    </source>
</reference>
<dbReference type="PANTHER" id="PTHR33048:SF19">
    <property type="entry name" value="MEMBRANE PROTEIN PTH11-LIKE, PUTATIVE (AFU_ORTHOLOGUE AFUA_1G14080)-RELATED"/>
    <property type="match status" value="1"/>
</dbReference>
<keyword evidence="2 6" id="KW-0812">Transmembrane</keyword>
<feature type="transmembrane region" description="Helical" evidence="6">
    <location>
        <begin position="104"/>
        <end position="125"/>
    </location>
</feature>
<feature type="transmembrane region" description="Helical" evidence="6">
    <location>
        <begin position="71"/>
        <end position="92"/>
    </location>
</feature>
<feature type="transmembrane region" description="Helical" evidence="6">
    <location>
        <begin position="183"/>
        <end position="204"/>
    </location>
</feature>
<proteinExistence type="inferred from homology"/>
<evidence type="ECO:0000256" key="3">
    <source>
        <dbReference type="ARBA" id="ARBA00022989"/>
    </source>
</evidence>
<dbReference type="EMBL" id="MU151054">
    <property type="protein sequence ID" value="KAF9454424.1"/>
    <property type="molecule type" value="Genomic_DNA"/>
</dbReference>
<keyword evidence="9" id="KW-1185">Reference proteome</keyword>